<keyword evidence="5" id="KW-1185">Reference proteome</keyword>
<feature type="region of interest" description="Disordered" evidence="1">
    <location>
        <begin position="34"/>
        <end position="159"/>
    </location>
</feature>
<evidence type="ECO:0000256" key="2">
    <source>
        <dbReference type="SAM" id="SignalP"/>
    </source>
</evidence>
<proteinExistence type="predicted"/>
<feature type="chain" id="PRO_5041668617" description="Alginate export domain-containing protein" evidence="2">
    <location>
        <begin position="33"/>
        <end position="352"/>
    </location>
</feature>
<name>A0AA86MYN5_9BACT</name>
<dbReference type="Proteomes" id="UP001179121">
    <property type="component" value="Chromosome"/>
</dbReference>
<organism evidence="4 5">
    <name type="scientific">Nitrospira tepida</name>
    <dbReference type="NCBI Taxonomy" id="2973512"/>
    <lineage>
        <taxon>Bacteria</taxon>
        <taxon>Pseudomonadati</taxon>
        <taxon>Nitrospirota</taxon>
        <taxon>Nitrospiria</taxon>
        <taxon>Nitrospirales</taxon>
        <taxon>Nitrospiraceae</taxon>
        <taxon>Nitrospira</taxon>
    </lineage>
</organism>
<reference evidence="4" key="1">
    <citation type="submission" date="2022-10" db="EMBL/GenBank/DDBJ databases">
        <authorList>
            <person name="Koch H."/>
        </authorList>
    </citation>
    <scope>NUCLEOTIDE SEQUENCE</scope>
    <source>
        <strain evidence="4">DNF</strain>
    </source>
</reference>
<keyword evidence="2" id="KW-0732">Signal</keyword>
<accession>A0AA86MYN5</accession>
<feature type="compositionally biased region" description="Basic and acidic residues" evidence="1">
    <location>
        <begin position="137"/>
        <end position="146"/>
    </location>
</feature>
<evidence type="ECO:0000259" key="3">
    <source>
        <dbReference type="Pfam" id="PF13372"/>
    </source>
</evidence>
<gene>
    <name evidence="4" type="ORF">DNFV4_01929</name>
</gene>
<dbReference type="AlphaFoldDB" id="A0AA86MYN5"/>
<sequence length="352" mass="40031">MHAAQSDTRYVRLALAQALLWLALGMTGAAFAAATDRPEQPGEADDPSLDQRPDSATETLRELERETPATPESSPSPQSRQKEKAQEQLRRLEERRAKDKAAEREQQTPQERAREKVRQLEQTAPADEAPPQGLSLDPRDRKRERTAGTPPARRTESRERVKELLGVYESQIGIYDEILDKTKVGPGLLHDALRAPRWLVLGGEHRTRYEGLSGSWRMNEPDGGQLLSMRTRLQVGVQNILDPVRLLIEIQDSRAPLTTTGSYITTDHVNELDIQQLHLDLVSSNFLGTRIPTVLKVGRINMEMGRGRWVSRNWFRNTTNAFDGIHWQLGDERQWQFRSFLVQPVQRFPALT</sequence>
<feature type="compositionally biased region" description="Basic and acidic residues" evidence="1">
    <location>
        <begin position="49"/>
        <end position="67"/>
    </location>
</feature>
<evidence type="ECO:0000313" key="4">
    <source>
        <dbReference type="EMBL" id="CAI4031508.1"/>
    </source>
</evidence>
<dbReference type="InterPro" id="IPR025388">
    <property type="entry name" value="Alginate_export_dom"/>
</dbReference>
<dbReference type="EMBL" id="OX365700">
    <property type="protein sequence ID" value="CAI4031508.1"/>
    <property type="molecule type" value="Genomic_DNA"/>
</dbReference>
<evidence type="ECO:0000256" key="1">
    <source>
        <dbReference type="SAM" id="MobiDB-lite"/>
    </source>
</evidence>
<feature type="compositionally biased region" description="Low complexity" evidence="1">
    <location>
        <begin position="68"/>
        <end position="79"/>
    </location>
</feature>
<feature type="compositionally biased region" description="Basic and acidic residues" evidence="1">
    <location>
        <begin position="80"/>
        <end position="119"/>
    </location>
</feature>
<dbReference type="KEGG" id="nti:DNFV4_01929"/>
<feature type="signal peptide" evidence="2">
    <location>
        <begin position="1"/>
        <end position="32"/>
    </location>
</feature>
<feature type="domain" description="Alginate export" evidence="3">
    <location>
        <begin position="198"/>
        <end position="348"/>
    </location>
</feature>
<protein>
    <recommendedName>
        <fullName evidence="3">Alginate export domain-containing protein</fullName>
    </recommendedName>
</protein>
<dbReference type="Pfam" id="PF13372">
    <property type="entry name" value="Alginate_exp"/>
    <property type="match status" value="1"/>
</dbReference>
<evidence type="ECO:0000313" key="5">
    <source>
        <dbReference type="Proteomes" id="UP001179121"/>
    </source>
</evidence>
<dbReference type="RefSeq" id="WP_289268419.1">
    <property type="nucleotide sequence ID" value="NZ_OX365700.1"/>
</dbReference>